<dbReference type="Proteomes" id="UP000198817">
    <property type="component" value="Unassembled WGS sequence"/>
</dbReference>
<organism evidence="1 2">
    <name type="scientific">Eubacterium pyruvativorans</name>
    <dbReference type="NCBI Taxonomy" id="155865"/>
    <lineage>
        <taxon>Bacteria</taxon>
        <taxon>Bacillati</taxon>
        <taxon>Bacillota</taxon>
        <taxon>Clostridia</taxon>
        <taxon>Eubacteriales</taxon>
        <taxon>Eubacteriaceae</taxon>
        <taxon>Eubacterium</taxon>
    </lineage>
</organism>
<name>A0A1I7FI23_9FIRM</name>
<gene>
    <name evidence="1" type="ORF">SAMN05216508_102152</name>
</gene>
<keyword evidence="2" id="KW-1185">Reference proteome</keyword>
<dbReference type="AlphaFoldDB" id="A0A1I7FI23"/>
<proteinExistence type="predicted"/>
<accession>A0A1I7FI23</accession>
<protein>
    <submittedName>
        <fullName evidence="1">Uncharacterized protein</fullName>
    </submittedName>
</protein>
<dbReference type="EMBL" id="FPBT01000002">
    <property type="protein sequence ID" value="SFU35843.1"/>
    <property type="molecule type" value="Genomic_DNA"/>
</dbReference>
<evidence type="ECO:0000313" key="1">
    <source>
        <dbReference type="EMBL" id="SFU35843.1"/>
    </source>
</evidence>
<evidence type="ECO:0000313" key="2">
    <source>
        <dbReference type="Proteomes" id="UP000198817"/>
    </source>
</evidence>
<reference evidence="1 2" key="1">
    <citation type="submission" date="2016-10" db="EMBL/GenBank/DDBJ databases">
        <authorList>
            <person name="de Groot N.N."/>
        </authorList>
    </citation>
    <scope>NUCLEOTIDE SEQUENCE [LARGE SCALE GENOMIC DNA]</scope>
    <source>
        <strain evidence="1 2">KHGC13</strain>
    </source>
</reference>
<sequence>MINNKIKLKRFIYDNGWDCYHFLNEYVKALNDVMDLPSYKMLSKDYMVKEILQRREVIFQDDLNIEKNELVDSGVVDEKKVDRIIDALTLHCQIAPSDNKYDILMNKARYYNKHPVAMMFSGIRWIK</sequence>